<evidence type="ECO:0000313" key="2">
    <source>
        <dbReference type="EMBL" id="MDN7241560.1"/>
    </source>
</evidence>
<sequence length="293" mass="33704">MFRKIIIFVSVFFFMTLILFAGMMYLKNEVEVYSDGEISLVIDKPTFFTIAEPKVTEQDSDITYEHDIHLLGLPLGKYTLVERTLDNGVKLLFEEVANTSWMPYVLSLNLQGLAEGKLKSWNEEPIPRAEDPVYGMDPTTNPLGTVKWNGHELLQGNLFVSRNLTLGNGDKVHELRHEITDFAFEDGVIQKNFWLPPKHKSQSWVMLSTEALFETDDKENEWIEFATNNRQQQLNWLTPSGPYVKLALTDDPRTQLAYGLVPERTKGQTYKEWNETSPSLFFETMALNAQINK</sequence>
<accession>A0ABT8N102</accession>
<evidence type="ECO:0000256" key="1">
    <source>
        <dbReference type="SAM" id="Phobius"/>
    </source>
</evidence>
<protein>
    <recommendedName>
        <fullName evidence="4">DUF4198 domain-containing protein</fullName>
    </recommendedName>
</protein>
<dbReference type="EMBL" id="JAUJWV010000001">
    <property type="protein sequence ID" value="MDN7241560.1"/>
    <property type="molecule type" value="Genomic_DNA"/>
</dbReference>
<reference evidence="2 3" key="1">
    <citation type="submission" date="2023-06" db="EMBL/GenBank/DDBJ databases">
        <title>Novel species in genus Planococcus.</title>
        <authorList>
            <person name="Ning S."/>
        </authorList>
    </citation>
    <scope>NUCLEOTIDE SEQUENCE [LARGE SCALE GENOMIC DNA]</scope>
    <source>
        <strain evidence="2 3">N028</strain>
    </source>
</reference>
<keyword evidence="3" id="KW-1185">Reference proteome</keyword>
<gene>
    <name evidence="2" type="ORF">QWY14_07135</name>
</gene>
<feature type="transmembrane region" description="Helical" evidence="1">
    <location>
        <begin position="5"/>
        <end position="26"/>
    </location>
</feature>
<evidence type="ECO:0000313" key="3">
    <source>
        <dbReference type="Proteomes" id="UP001172055"/>
    </source>
</evidence>
<keyword evidence="1" id="KW-1133">Transmembrane helix</keyword>
<organism evidence="2 3">
    <name type="scientific">Planococcus shixiaomingii</name>
    <dbReference type="NCBI Taxonomy" id="3058393"/>
    <lineage>
        <taxon>Bacteria</taxon>
        <taxon>Bacillati</taxon>
        <taxon>Bacillota</taxon>
        <taxon>Bacilli</taxon>
        <taxon>Bacillales</taxon>
        <taxon>Caryophanaceae</taxon>
        <taxon>Planococcus</taxon>
    </lineage>
</organism>
<keyword evidence="1" id="KW-0812">Transmembrane</keyword>
<evidence type="ECO:0008006" key="4">
    <source>
        <dbReference type="Google" id="ProtNLM"/>
    </source>
</evidence>
<proteinExistence type="predicted"/>
<keyword evidence="1" id="KW-0472">Membrane</keyword>
<name>A0ABT8N102_9BACL</name>
<comment type="caution">
    <text evidence="2">The sequence shown here is derived from an EMBL/GenBank/DDBJ whole genome shotgun (WGS) entry which is preliminary data.</text>
</comment>
<dbReference type="Proteomes" id="UP001172055">
    <property type="component" value="Unassembled WGS sequence"/>
</dbReference>